<sequence length="294" mass="33920">MIVKALKEEIKKVQETETCFIITPIGDDTSIIRRKTDGLINNVIRPVCEKLNFKAIPAHEIDKSGSITNQVIKLILDSKLVIANLTGLNPNVMYELAIRHAVGLPILCLAEKSTELPFDITTERTIFYCDDMFGAIELKSELEKKIKATLNDTEIDNPIYRVAKEKSIIKNIERLEDKEEKNSLLYIINKLDNIEKRIPVLKTDLSIPKRIVDIKLIFDKSIKSQYEDIETKIYEIIPTCLVARQTIDKENEIFIYNLAPLDDIENVISNLKNRLEYTLNLTIIEYEIFRMHLQ</sequence>
<protein>
    <recommendedName>
        <fullName evidence="5">Nucleoside 2-deoxyribosyltransferase</fullName>
    </recommendedName>
</protein>
<name>A0A414X7A1_BACOV</name>
<organism evidence="2 3">
    <name type="scientific">Bacteroides ovatus</name>
    <dbReference type="NCBI Taxonomy" id="28116"/>
    <lineage>
        <taxon>Bacteria</taxon>
        <taxon>Pseudomonadati</taxon>
        <taxon>Bacteroidota</taxon>
        <taxon>Bacteroidia</taxon>
        <taxon>Bacteroidales</taxon>
        <taxon>Bacteroidaceae</taxon>
        <taxon>Bacteroides</taxon>
    </lineage>
</organism>
<evidence type="ECO:0000313" key="1">
    <source>
        <dbReference type="EMBL" id="QDM07723.1"/>
    </source>
</evidence>
<reference evidence="1" key="4">
    <citation type="submission" date="2019-07" db="EMBL/GenBank/DDBJ databases">
        <authorList>
            <person name="Ross B.D."/>
            <person name="Verster A.J."/>
            <person name="Radey M.C."/>
            <person name="Schmidtke D.T."/>
            <person name="Pope C.E."/>
            <person name="Hoffman L.R."/>
            <person name="Hajjar A."/>
            <person name="Peterson S.B."/>
            <person name="Borenstein E."/>
            <person name="Mougous J.D."/>
        </authorList>
    </citation>
    <scope>NUCLEOTIDE SEQUENCE</scope>
    <source>
        <strain evidence="1">3725 D1 iv</strain>
    </source>
</reference>
<evidence type="ECO:0000313" key="4">
    <source>
        <dbReference type="Proteomes" id="UP000318823"/>
    </source>
</evidence>
<reference evidence="4" key="1">
    <citation type="journal article" date="2018" name="J. Anim. Genet.">
        <title>Acquired interbacterial defense systems protect against interspecies antagonism in the human gut microbiome.</title>
        <authorList>
            <person name="Ross B.D."/>
            <person name="Verster A.J."/>
            <person name="Radey M.C."/>
            <person name="Schmidtke D.T."/>
            <person name="Pope C.E."/>
            <person name="Hoffman L.R."/>
            <person name="Hajjar A."/>
            <person name="Peterson S.B."/>
            <person name="Borenstein E."/>
            <person name="Mougous J."/>
        </authorList>
    </citation>
    <scope>NUCLEOTIDE SEQUENCE [LARGE SCALE GENOMIC DNA]</scope>
    <source>
        <strain evidence="4">3725 D1 iv</strain>
    </source>
</reference>
<accession>A0A414X7A1</accession>
<dbReference type="Proteomes" id="UP000283329">
    <property type="component" value="Unassembled WGS sequence"/>
</dbReference>
<dbReference type="RefSeq" id="WP_008647659.1">
    <property type="nucleotide sequence ID" value="NZ_CP041395.1"/>
</dbReference>
<reference evidence="2 3" key="3">
    <citation type="submission" date="2018-08" db="EMBL/GenBank/DDBJ databases">
        <title>A genome reference for cultivated species of the human gut microbiota.</title>
        <authorList>
            <person name="Zou Y."/>
            <person name="Xue W."/>
            <person name="Luo G."/>
        </authorList>
    </citation>
    <scope>NUCLEOTIDE SEQUENCE [LARGE SCALE GENOMIC DNA]</scope>
    <source>
        <strain evidence="2 3">AM17-48</strain>
    </source>
</reference>
<dbReference type="Gene3D" id="3.40.50.450">
    <property type="match status" value="1"/>
</dbReference>
<proteinExistence type="predicted"/>
<evidence type="ECO:0000313" key="3">
    <source>
        <dbReference type="Proteomes" id="UP000283329"/>
    </source>
</evidence>
<dbReference type="EMBL" id="CP041395">
    <property type="protein sequence ID" value="QDM07723.1"/>
    <property type="molecule type" value="Genomic_DNA"/>
</dbReference>
<evidence type="ECO:0000313" key="2">
    <source>
        <dbReference type="EMBL" id="RHH49987.1"/>
    </source>
</evidence>
<dbReference type="EMBL" id="QRJR01000003">
    <property type="protein sequence ID" value="RHH49987.1"/>
    <property type="molecule type" value="Genomic_DNA"/>
</dbReference>
<evidence type="ECO:0008006" key="5">
    <source>
        <dbReference type="Google" id="ProtNLM"/>
    </source>
</evidence>
<reference evidence="1" key="2">
    <citation type="journal article" date="2018" name="Nature">
        <title>Human gut bacteria contain acquired interbacterial defence systems.</title>
        <authorList>
            <person name="Ross B.D."/>
            <person name="Verster A.J."/>
            <person name="Radey M.C."/>
            <person name="Schmidtke D.T."/>
            <person name="Pope C.E."/>
            <person name="Hoffman L.R."/>
            <person name="Hajjar A."/>
            <person name="Peterson S.B."/>
            <person name="Borenstein E."/>
            <person name="Mougous J."/>
        </authorList>
    </citation>
    <scope>NUCLEOTIDE SEQUENCE</scope>
    <source>
        <strain evidence="1">3725 D1 iv</strain>
    </source>
</reference>
<dbReference type="AlphaFoldDB" id="A0A414X7A1"/>
<gene>
    <name evidence="2" type="ORF">DW206_04940</name>
    <name evidence="1" type="ORF">DYI28_02775</name>
</gene>
<dbReference type="Proteomes" id="UP000318823">
    <property type="component" value="Chromosome"/>
</dbReference>